<dbReference type="GeneID" id="7272336"/>
<evidence type="ECO:0000313" key="6">
    <source>
        <dbReference type="Proteomes" id="UP000002457"/>
    </source>
</evidence>
<reference evidence="5 6" key="1">
    <citation type="journal article" date="2015" name="Genome Announc.">
        <title>Complete Genome Sequence of Methanosphaerula palustris E1-9CT, a Hydrogenotrophic Methanogen Isolated from a Minerotrophic Fen Peatland.</title>
        <authorList>
            <person name="Cadillo-Quiroz H."/>
            <person name="Browne P."/>
            <person name="Kyrpides N."/>
            <person name="Woyke T."/>
            <person name="Goodwin L."/>
            <person name="Detter C."/>
            <person name="Yavitt J.B."/>
            <person name="Zinder S.H."/>
        </authorList>
    </citation>
    <scope>NUCLEOTIDE SEQUENCE [LARGE SCALE GENOMIC DNA]</scope>
    <source>
        <strain evidence="6">ATCC BAA-1556 / DSM 19958 / E1-9c</strain>
    </source>
</reference>
<evidence type="ECO:0000256" key="1">
    <source>
        <dbReference type="ARBA" id="ARBA00022741"/>
    </source>
</evidence>
<evidence type="ECO:0000313" key="5">
    <source>
        <dbReference type="EMBL" id="ACL16208.1"/>
    </source>
</evidence>
<keyword evidence="2" id="KW-0067">ATP-binding</keyword>
<dbReference type="STRING" id="521011.Mpal_0846"/>
<dbReference type="GO" id="GO:0016887">
    <property type="term" value="F:ATP hydrolysis activity"/>
    <property type="evidence" value="ECO:0007669"/>
    <property type="project" value="TreeGrafter"/>
</dbReference>
<dbReference type="GO" id="GO:0005829">
    <property type="term" value="C:cytosol"/>
    <property type="evidence" value="ECO:0007669"/>
    <property type="project" value="TreeGrafter"/>
</dbReference>
<dbReference type="AlphaFoldDB" id="B8GGF3"/>
<dbReference type="OrthoDB" id="31168at2157"/>
<sequence>MCEEHQHSSREDGTVQSDDHTKTEQGFRVVITGKGGVGKTTLTALLSHLFTERGFTTLAVDEDPQMNLPYAVGVPPDESDRVVPLTKNLDYVEEKTGARPGAGWGLMLSLNPDVSDVVERFGVEGPGGVKILVMGTVVAAAAGCLCPENALLESVMRYINLREHEVILMDTQAGVEHFGRAMAEGFDQAVLVTDPTFNAVQVVKHAATLAHELGIPTIHLVVNRVRSEGDIRKVQTILGDSLDLISDQFYLPYEEGLLACEPDVRPLLTSSPPSPFIEQVAGLQRALERDGMVGHSDHHS</sequence>
<gene>
    <name evidence="5" type="ordered locus">Mpal_0846</name>
</gene>
<dbReference type="GO" id="GO:0051782">
    <property type="term" value="P:negative regulation of cell division"/>
    <property type="evidence" value="ECO:0007669"/>
    <property type="project" value="TreeGrafter"/>
</dbReference>
<dbReference type="InterPro" id="IPR027417">
    <property type="entry name" value="P-loop_NTPase"/>
</dbReference>
<keyword evidence="1" id="KW-0547">Nucleotide-binding</keyword>
<dbReference type="EMBL" id="CP001338">
    <property type="protein sequence ID" value="ACL16208.1"/>
    <property type="molecule type" value="Genomic_DNA"/>
</dbReference>
<feature type="region of interest" description="Disordered" evidence="3">
    <location>
        <begin position="1"/>
        <end position="22"/>
    </location>
</feature>
<proteinExistence type="predicted"/>
<dbReference type="KEGG" id="mpl:Mpal_0846"/>
<organism evidence="5 6">
    <name type="scientific">Methanosphaerula palustris (strain ATCC BAA-1556 / DSM 19958 / E1-9c)</name>
    <dbReference type="NCBI Taxonomy" id="521011"/>
    <lineage>
        <taxon>Archaea</taxon>
        <taxon>Methanobacteriati</taxon>
        <taxon>Methanobacteriota</taxon>
        <taxon>Stenosarchaea group</taxon>
        <taxon>Methanomicrobia</taxon>
        <taxon>Methanomicrobiales</taxon>
        <taxon>Methanoregulaceae</taxon>
        <taxon>Methanosphaerula</taxon>
    </lineage>
</organism>
<dbReference type="PIRSF" id="PIRSF005647">
    <property type="entry name" value="CooC"/>
    <property type="match status" value="1"/>
</dbReference>
<dbReference type="HOGENOM" id="CLU_082962_0_0_2"/>
<protein>
    <submittedName>
        <fullName evidence="5">Cobyrinic acid ac-diamide synthase</fullName>
    </submittedName>
</protein>
<dbReference type="Pfam" id="PF01656">
    <property type="entry name" value="CbiA"/>
    <property type="match status" value="1"/>
</dbReference>
<feature type="domain" description="CobQ/CobB/MinD/ParA nucleotide binding" evidence="4">
    <location>
        <begin position="29"/>
        <end position="235"/>
    </location>
</feature>
<evidence type="ECO:0000259" key="4">
    <source>
        <dbReference type="Pfam" id="PF01656"/>
    </source>
</evidence>
<dbReference type="InterPro" id="IPR014433">
    <property type="entry name" value="CooC"/>
</dbReference>
<dbReference type="PANTHER" id="PTHR43384:SF6">
    <property type="entry name" value="SEPTUM SITE-DETERMINING PROTEIN MIND HOMOLOG, CHLOROPLASTIC"/>
    <property type="match status" value="1"/>
</dbReference>
<name>B8GGF3_METPE</name>
<dbReference type="GO" id="GO:0009898">
    <property type="term" value="C:cytoplasmic side of plasma membrane"/>
    <property type="evidence" value="ECO:0007669"/>
    <property type="project" value="TreeGrafter"/>
</dbReference>
<dbReference type="InterPro" id="IPR050625">
    <property type="entry name" value="ParA/MinD_ATPase"/>
</dbReference>
<keyword evidence="6" id="KW-1185">Reference proteome</keyword>
<dbReference type="RefSeq" id="WP_012617527.1">
    <property type="nucleotide sequence ID" value="NC_011832.1"/>
</dbReference>
<dbReference type="PANTHER" id="PTHR43384">
    <property type="entry name" value="SEPTUM SITE-DETERMINING PROTEIN MIND HOMOLOG, CHLOROPLASTIC-RELATED"/>
    <property type="match status" value="1"/>
</dbReference>
<accession>B8GGF3</accession>
<evidence type="ECO:0000256" key="3">
    <source>
        <dbReference type="SAM" id="MobiDB-lite"/>
    </source>
</evidence>
<dbReference type="Proteomes" id="UP000002457">
    <property type="component" value="Chromosome"/>
</dbReference>
<dbReference type="InterPro" id="IPR002586">
    <property type="entry name" value="CobQ/CobB/MinD/ParA_Nub-bd_dom"/>
</dbReference>
<evidence type="ECO:0000256" key="2">
    <source>
        <dbReference type="ARBA" id="ARBA00022840"/>
    </source>
</evidence>
<dbReference type="eggNOG" id="arCOG00587">
    <property type="taxonomic scope" value="Archaea"/>
</dbReference>
<dbReference type="SUPFAM" id="SSF52540">
    <property type="entry name" value="P-loop containing nucleoside triphosphate hydrolases"/>
    <property type="match status" value="1"/>
</dbReference>
<dbReference type="Gene3D" id="3.40.50.300">
    <property type="entry name" value="P-loop containing nucleotide triphosphate hydrolases"/>
    <property type="match status" value="1"/>
</dbReference>
<dbReference type="GO" id="GO:0005524">
    <property type="term" value="F:ATP binding"/>
    <property type="evidence" value="ECO:0007669"/>
    <property type="project" value="UniProtKB-KW"/>
</dbReference>